<name>A0AA37W6B4_9GAMM</name>
<dbReference type="CDD" id="cd02440">
    <property type="entry name" value="AdoMet_MTases"/>
    <property type="match status" value="1"/>
</dbReference>
<dbReference type="Pfam" id="PF10672">
    <property type="entry name" value="Methyltrans_SAM"/>
    <property type="match status" value="1"/>
</dbReference>
<keyword evidence="1" id="KW-0698">rRNA processing</keyword>
<dbReference type="InterPro" id="IPR029063">
    <property type="entry name" value="SAM-dependent_MTases_sf"/>
</dbReference>
<dbReference type="Gene3D" id="3.40.50.150">
    <property type="entry name" value="Vaccinia Virus protein VP39"/>
    <property type="match status" value="1"/>
</dbReference>
<accession>A0AA37W6B4</accession>
<dbReference type="GO" id="GO:0006364">
    <property type="term" value="P:rRNA processing"/>
    <property type="evidence" value="ECO:0007669"/>
    <property type="project" value="UniProtKB-KW"/>
</dbReference>
<dbReference type="GO" id="GO:0008168">
    <property type="term" value="F:methyltransferase activity"/>
    <property type="evidence" value="ECO:0007669"/>
    <property type="project" value="UniProtKB-KW"/>
</dbReference>
<proteinExistence type="predicted"/>
<reference evidence="6" key="2">
    <citation type="submission" date="2023-01" db="EMBL/GenBank/DDBJ databases">
        <title>Draft genome sequence of Litoribrevibacter albus strain NBRC 110071.</title>
        <authorList>
            <person name="Sun Q."/>
            <person name="Mori K."/>
        </authorList>
    </citation>
    <scope>NUCLEOTIDE SEQUENCE</scope>
    <source>
        <strain evidence="6">NBRC 110071</strain>
    </source>
</reference>
<evidence type="ECO:0000313" key="6">
    <source>
        <dbReference type="EMBL" id="GLQ30148.1"/>
    </source>
</evidence>
<keyword evidence="7" id="KW-1185">Reference proteome</keyword>
<sequence>MSTPSVIEHISRPSDLSQCQRLFHGRGHAFPGLEHVCVDWIAPAIVITLFNEVEPDWLEQQVSDLAEIFPEQESIQVQYRCRPGAPFEVLSGKEITNLVALEEGMKFHITLGKAQNTGLFLDMLNGRRWLKEHSANKKVLNLFSYTCGFSVAAIEGNADLVVNVDMSKASLATGRENHRLNDHALDKVVFQGLDIFKSWGRIKKPGPYDILVSDPPSFQKGSVNIQRDYHKIIRRIPELVVPGGLVMLCLNSPDLDDAFLLSQVEENCPECELLNKIENPAVFKEAEAGKGLKVYVFRFSPSDTIA</sequence>
<keyword evidence="3" id="KW-0808">Transferase</keyword>
<reference evidence="6" key="1">
    <citation type="journal article" date="2014" name="Int. J. Syst. Evol. Microbiol.">
        <title>Complete genome sequence of Corynebacterium casei LMG S-19264T (=DSM 44701T), isolated from a smear-ripened cheese.</title>
        <authorList>
            <consortium name="US DOE Joint Genome Institute (JGI-PGF)"/>
            <person name="Walter F."/>
            <person name="Albersmeier A."/>
            <person name="Kalinowski J."/>
            <person name="Ruckert C."/>
        </authorList>
    </citation>
    <scope>NUCLEOTIDE SEQUENCE</scope>
    <source>
        <strain evidence="6">NBRC 110071</strain>
    </source>
</reference>
<evidence type="ECO:0000256" key="1">
    <source>
        <dbReference type="ARBA" id="ARBA00022552"/>
    </source>
</evidence>
<evidence type="ECO:0000256" key="3">
    <source>
        <dbReference type="ARBA" id="ARBA00022679"/>
    </source>
</evidence>
<feature type="domain" description="S-adenosylmethionine-dependent methyltransferase" evidence="5">
    <location>
        <begin position="20"/>
        <end position="298"/>
    </location>
</feature>
<protein>
    <submittedName>
        <fullName evidence="6">Methyltransferase</fullName>
    </submittedName>
</protein>
<evidence type="ECO:0000259" key="5">
    <source>
        <dbReference type="Pfam" id="PF10672"/>
    </source>
</evidence>
<dbReference type="AlphaFoldDB" id="A0AA37W6B4"/>
<keyword evidence="4" id="KW-0949">S-adenosyl-L-methionine</keyword>
<dbReference type="EMBL" id="BSNM01000003">
    <property type="protein sequence ID" value="GLQ30148.1"/>
    <property type="molecule type" value="Genomic_DNA"/>
</dbReference>
<dbReference type="PANTHER" id="PTHR43042">
    <property type="entry name" value="SAM-DEPENDENT METHYLTRANSFERASE"/>
    <property type="match status" value="1"/>
</dbReference>
<dbReference type="GO" id="GO:0032259">
    <property type="term" value="P:methylation"/>
    <property type="evidence" value="ECO:0007669"/>
    <property type="project" value="UniProtKB-KW"/>
</dbReference>
<dbReference type="Proteomes" id="UP001161389">
    <property type="component" value="Unassembled WGS sequence"/>
</dbReference>
<dbReference type="PANTHER" id="PTHR43042:SF3">
    <property type="entry name" value="RIBOSOMAL RNA LARGE SUBUNIT METHYLTRANSFERASE YWBD-RELATED"/>
    <property type="match status" value="1"/>
</dbReference>
<keyword evidence="2 6" id="KW-0489">Methyltransferase</keyword>
<evidence type="ECO:0000256" key="2">
    <source>
        <dbReference type="ARBA" id="ARBA00022603"/>
    </source>
</evidence>
<comment type="caution">
    <text evidence="6">The sequence shown here is derived from an EMBL/GenBank/DDBJ whole genome shotgun (WGS) entry which is preliminary data.</text>
</comment>
<gene>
    <name evidence="6" type="ORF">GCM10007876_06260</name>
</gene>
<dbReference type="SUPFAM" id="SSF53335">
    <property type="entry name" value="S-adenosyl-L-methionine-dependent methyltransferases"/>
    <property type="match status" value="1"/>
</dbReference>
<evidence type="ECO:0000313" key="7">
    <source>
        <dbReference type="Proteomes" id="UP001161389"/>
    </source>
</evidence>
<dbReference type="InterPro" id="IPR019614">
    <property type="entry name" value="SAM-dep_methyl-trfase"/>
</dbReference>
<dbReference type="RefSeq" id="WP_284378674.1">
    <property type="nucleotide sequence ID" value="NZ_BSNM01000003.1"/>
</dbReference>
<evidence type="ECO:0000256" key="4">
    <source>
        <dbReference type="ARBA" id="ARBA00022691"/>
    </source>
</evidence>
<organism evidence="6 7">
    <name type="scientific">Litoribrevibacter albus</name>
    <dbReference type="NCBI Taxonomy" id="1473156"/>
    <lineage>
        <taxon>Bacteria</taxon>
        <taxon>Pseudomonadati</taxon>
        <taxon>Pseudomonadota</taxon>
        <taxon>Gammaproteobacteria</taxon>
        <taxon>Oceanospirillales</taxon>
        <taxon>Oceanospirillaceae</taxon>
        <taxon>Litoribrevibacter</taxon>
    </lineage>
</organism>